<accession>A0ABU5RL74</accession>
<gene>
    <name evidence="2" type="ORF">VA596_45975</name>
</gene>
<name>A0ABU5RL74_9PSEU</name>
<dbReference type="Pfam" id="PF19748">
    <property type="entry name" value="DUF6235"/>
    <property type="match status" value="1"/>
</dbReference>
<evidence type="ECO:0000313" key="2">
    <source>
        <dbReference type="EMBL" id="MEA5366948.1"/>
    </source>
</evidence>
<reference evidence="2 3" key="1">
    <citation type="submission" date="2023-12" db="EMBL/GenBank/DDBJ databases">
        <title>Amycolatopsis sp. V23-08.</title>
        <authorList>
            <person name="Somphong A."/>
        </authorList>
    </citation>
    <scope>NUCLEOTIDE SEQUENCE [LARGE SCALE GENOMIC DNA]</scope>
    <source>
        <strain evidence="2 3">V23-08</strain>
    </source>
</reference>
<evidence type="ECO:0000313" key="3">
    <source>
        <dbReference type="Proteomes" id="UP001304298"/>
    </source>
</evidence>
<evidence type="ECO:0000256" key="1">
    <source>
        <dbReference type="SAM" id="MobiDB-lite"/>
    </source>
</evidence>
<dbReference type="RefSeq" id="WP_323336568.1">
    <property type="nucleotide sequence ID" value="NZ_JAYFSI010000018.1"/>
</dbReference>
<protein>
    <submittedName>
        <fullName evidence="2">DUF6235 family protein</fullName>
    </submittedName>
</protein>
<dbReference type="EMBL" id="JAYFSI010000018">
    <property type="protein sequence ID" value="MEA5366948.1"/>
    <property type="molecule type" value="Genomic_DNA"/>
</dbReference>
<organism evidence="2 3">
    <name type="scientific">Amycolatopsis heterodermiae</name>
    <dbReference type="NCBI Taxonomy" id="3110235"/>
    <lineage>
        <taxon>Bacteria</taxon>
        <taxon>Bacillati</taxon>
        <taxon>Actinomycetota</taxon>
        <taxon>Actinomycetes</taxon>
        <taxon>Pseudonocardiales</taxon>
        <taxon>Pseudonocardiaceae</taxon>
        <taxon>Amycolatopsis</taxon>
    </lineage>
</organism>
<feature type="region of interest" description="Disordered" evidence="1">
    <location>
        <begin position="81"/>
        <end position="110"/>
    </location>
</feature>
<keyword evidence="3" id="KW-1185">Reference proteome</keyword>
<comment type="caution">
    <text evidence="2">The sequence shown here is derived from an EMBL/GenBank/DDBJ whole genome shotgun (WGS) entry which is preliminary data.</text>
</comment>
<sequence length="110" mass="12080">MAMRLQLVEGLELLEEWAESASQAERNVVYEALFAIGDGSAFLIYDIFGDPRDRSNLIVSVRPQLVLKVLVRRADSSFEIRHVGAPDDGQDHTDGDVAPAREEPSSPEGA</sequence>
<proteinExistence type="predicted"/>
<feature type="compositionally biased region" description="Basic and acidic residues" evidence="1">
    <location>
        <begin position="81"/>
        <end position="104"/>
    </location>
</feature>
<dbReference type="Proteomes" id="UP001304298">
    <property type="component" value="Unassembled WGS sequence"/>
</dbReference>
<dbReference type="InterPro" id="IPR046202">
    <property type="entry name" value="DUF6235"/>
</dbReference>